<proteinExistence type="predicted"/>
<gene>
    <name evidence="3" type="ORF">CA260_06540</name>
</gene>
<dbReference type="GO" id="GO:0016491">
    <property type="term" value="F:oxidoreductase activity"/>
    <property type="evidence" value="ECO:0007669"/>
    <property type="project" value="UniProtKB-KW"/>
</dbReference>
<keyword evidence="1" id="KW-0560">Oxidoreductase</keyword>
<evidence type="ECO:0000313" key="4">
    <source>
        <dbReference type="Proteomes" id="UP000248926"/>
    </source>
</evidence>
<evidence type="ECO:0000256" key="1">
    <source>
        <dbReference type="ARBA" id="ARBA00023002"/>
    </source>
</evidence>
<dbReference type="Pfam" id="PF00248">
    <property type="entry name" value="Aldo_ket_red"/>
    <property type="match status" value="1"/>
</dbReference>
<dbReference type="EMBL" id="NFZS01000001">
    <property type="protein sequence ID" value="RAO78368.1"/>
    <property type="molecule type" value="Genomic_DNA"/>
</dbReference>
<reference evidence="3 4" key="1">
    <citation type="journal article" date="2018" name="Genet. Mol. Biol.">
        <title>The genome sequence of Dyella jiangningensis FCAV SCS01 from a lignocellulose-decomposing microbial consortium metagenome reveals potential for biotechnological applications.</title>
        <authorList>
            <person name="Desiderato J.G."/>
            <person name="Alvarenga D.O."/>
            <person name="Constancio M.T.L."/>
            <person name="Alves L.M.C."/>
            <person name="Varani A.M."/>
        </authorList>
    </citation>
    <scope>NUCLEOTIDE SEQUENCE [LARGE SCALE GENOMIC DNA]</scope>
    <source>
        <strain evidence="3 4">FCAV SCS01</strain>
    </source>
</reference>
<dbReference type="AlphaFoldDB" id="A0A328P7T4"/>
<dbReference type="PRINTS" id="PR00069">
    <property type="entry name" value="ALDKETRDTASE"/>
</dbReference>
<dbReference type="InterPro" id="IPR050523">
    <property type="entry name" value="AKR_Detox_Biosynth"/>
</dbReference>
<accession>A0A328P7T4</accession>
<protein>
    <recommendedName>
        <fullName evidence="2">NADP-dependent oxidoreductase domain-containing protein</fullName>
    </recommendedName>
</protein>
<sequence>MHYVNMGRSGLKVSRLCLGAMSYGSPDAKAWILGEEEGRPIIRRALELGVNFFDTADMYSGGESERVLGRALRDFARRDDVVVATKAYYPMGPGPNQRGLSRKHLLAAIDASLARLGMDHVDLYQIHRWDDETPVEETLEALNDIVRAGKARYIGASSMFAWQFQKALMIAEREGWARFISMQNHYNLVYREEEREMLPLCREEGIAVLPWSPLARGFLTRPRGPAESLRSANDAFARGLYYAEEDYDVVDAVTQVAEGRGVSQAQVALSWLLHQPGVTAPIFGATRLAHLEQAVDALDVALTAQECSLLEAPYRPHRVLGHPSPSIANATSSERRA</sequence>
<name>A0A328P7T4_9GAMM</name>
<dbReference type="PANTHER" id="PTHR43364:SF4">
    <property type="entry name" value="NAD(P)-LINKED OXIDOREDUCTASE SUPERFAMILY PROTEIN"/>
    <property type="match status" value="1"/>
</dbReference>
<dbReference type="InterPro" id="IPR036812">
    <property type="entry name" value="NAD(P)_OxRdtase_dom_sf"/>
</dbReference>
<dbReference type="Gene3D" id="3.20.20.100">
    <property type="entry name" value="NADP-dependent oxidoreductase domain"/>
    <property type="match status" value="1"/>
</dbReference>
<dbReference type="InterPro" id="IPR023210">
    <property type="entry name" value="NADP_OxRdtase_dom"/>
</dbReference>
<comment type="caution">
    <text evidence="3">The sequence shown here is derived from an EMBL/GenBank/DDBJ whole genome shotgun (WGS) entry which is preliminary data.</text>
</comment>
<dbReference type="PANTHER" id="PTHR43364">
    <property type="entry name" value="NADH-SPECIFIC METHYLGLYOXAL REDUCTASE-RELATED"/>
    <property type="match status" value="1"/>
</dbReference>
<dbReference type="CDD" id="cd19079">
    <property type="entry name" value="AKR_EcYajO-like"/>
    <property type="match status" value="1"/>
</dbReference>
<feature type="domain" description="NADP-dependent oxidoreductase" evidence="2">
    <location>
        <begin position="15"/>
        <end position="312"/>
    </location>
</feature>
<dbReference type="RefSeq" id="WP_111983036.1">
    <property type="nucleotide sequence ID" value="NZ_NFZS01000001.1"/>
</dbReference>
<evidence type="ECO:0000259" key="2">
    <source>
        <dbReference type="Pfam" id="PF00248"/>
    </source>
</evidence>
<dbReference type="Proteomes" id="UP000248926">
    <property type="component" value="Unassembled WGS sequence"/>
</dbReference>
<evidence type="ECO:0000313" key="3">
    <source>
        <dbReference type="EMBL" id="RAO78368.1"/>
    </source>
</evidence>
<keyword evidence="4" id="KW-1185">Reference proteome</keyword>
<dbReference type="GO" id="GO:0005829">
    <property type="term" value="C:cytosol"/>
    <property type="evidence" value="ECO:0007669"/>
    <property type="project" value="TreeGrafter"/>
</dbReference>
<dbReference type="OrthoDB" id="9772407at2"/>
<organism evidence="3 4">
    <name type="scientific">Dyella jiangningensis</name>
    <dbReference type="NCBI Taxonomy" id="1379159"/>
    <lineage>
        <taxon>Bacteria</taxon>
        <taxon>Pseudomonadati</taxon>
        <taxon>Pseudomonadota</taxon>
        <taxon>Gammaproteobacteria</taxon>
        <taxon>Lysobacterales</taxon>
        <taxon>Rhodanobacteraceae</taxon>
        <taxon>Dyella</taxon>
    </lineage>
</organism>
<dbReference type="FunFam" id="3.20.20.100:FF:000004">
    <property type="entry name" value="Oxidoreductase, aldo/keto reductase"/>
    <property type="match status" value="1"/>
</dbReference>
<dbReference type="SUPFAM" id="SSF51430">
    <property type="entry name" value="NAD(P)-linked oxidoreductase"/>
    <property type="match status" value="1"/>
</dbReference>
<dbReference type="InterPro" id="IPR020471">
    <property type="entry name" value="AKR"/>
</dbReference>